<gene>
    <name evidence="2" type="ORF">B0H15DRAFT_444736</name>
</gene>
<evidence type="ECO:0000313" key="2">
    <source>
        <dbReference type="EMBL" id="KAJ7081766.1"/>
    </source>
</evidence>
<feature type="region of interest" description="Disordered" evidence="1">
    <location>
        <begin position="217"/>
        <end position="274"/>
    </location>
</feature>
<dbReference type="Proteomes" id="UP001222325">
    <property type="component" value="Unassembled WGS sequence"/>
</dbReference>
<protein>
    <submittedName>
        <fullName evidence="2">Uncharacterized protein</fullName>
    </submittedName>
</protein>
<reference evidence="2" key="1">
    <citation type="submission" date="2023-03" db="EMBL/GenBank/DDBJ databases">
        <title>Massive genome expansion in bonnet fungi (Mycena s.s.) driven by repeated elements and novel gene families across ecological guilds.</title>
        <authorList>
            <consortium name="Lawrence Berkeley National Laboratory"/>
            <person name="Harder C.B."/>
            <person name="Miyauchi S."/>
            <person name="Viragh M."/>
            <person name="Kuo A."/>
            <person name="Thoen E."/>
            <person name="Andreopoulos B."/>
            <person name="Lu D."/>
            <person name="Skrede I."/>
            <person name="Drula E."/>
            <person name="Henrissat B."/>
            <person name="Morin E."/>
            <person name="Kohler A."/>
            <person name="Barry K."/>
            <person name="LaButti K."/>
            <person name="Morin E."/>
            <person name="Salamov A."/>
            <person name="Lipzen A."/>
            <person name="Mereny Z."/>
            <person name="Hegedus B."/>
            <person name="Baldrian P."/>
            <person name="Stursova M."/>
            <person name="Weitz H."/>
            <person name="Taylor A."/>
            <person name="Grigoriev I.V."/>
            <person name="Nagy L.G."/>
            <person name="Martin F."/>
            <person name="Kauserud H."/>
        </authorList>
    </citation>
    <scope>NUCLEOTIDE SEQUENCE</scope>
    <source>
        <strain evidence="2">CBHHK173m</strain>
    </source>
</reference>
<evidence type="ECO:0000256" key="1">
    <source>
        <dbReference type="SAM" id="MobiDB-lite"/>
    </source>
</evidence>
<sequence length="274" mass="29954">MAGAGMVFRRQVPGFALISSAPQTFGRNLASDGRLTGVLEEKSVIPRAGKCRETASVAQGWPHRDVIDTQGSHLLALTFGLRKRWMRANRAAIRLTERLTLGYQLLASSHRDIDHPSSDLSSTLILAPLDTSTSSRHRVRATPVPQDTVVANVPRHLSARTYRPPPPFLRMRPTVVGELHLHQRLAPGAAACEQLVPAPHIRLLADARVEPHCENTRYPRRSLKTAGRAARARSRVRPTSQTHFAVPSPSAHCTPPVSSRHGRPRSSAGPAQLS</sequence>
<evidence type="ECO:0000313" key="3">
    <source>
        <dbReference type="Proteomes" id="UP001222325"/>
    </source>
</evidence>
<proteinExistence type="predicted"/>
<organism evidence="2 3">
    <name type="scientific">Mycena belliarum</name>
    <dbReference type="NCBI Taxonomy" id="1033014"/>
    <lineage>
        <taxon>Eukaryota</taxon>
        <taxon>Fungi</taxon>
        <taxon>Dikarya</taxon>
        <taxon>Basidiomycota</taxon>
        <taxon>Agaricomycotina</taxon>
        <taxon>Agaricomycetes</taxon>
        <taxon>Agaricomycetidae</taxon>
        <taxon>Agaricales</taxon>
        <taxon>Marasmiineae</taxon>
        <taxon>Mycenaceae</taxon>
        <taxon>Mycena</taxon>
    </lineage>
</organism>
<dbReference type="AlphaFoldDB" id="A0AAD6XIT6"/>
<accession>A0AAD6XIT6</accession>
<comment type="caution">
    <text evidence="2">The sequence shown here is derived from an EMBL/GenBank/DDBJ whole genome shotgun (WGS) entry which is preliminary data.</text>
</comment>
<keyword evidence="3" id="KW-1185">Reference proteome</keyword>
<name>A0AAD6XIT6_9AGAR</name>
<dbReference type="EMBL" id="JARJCN010000048">
    <property type="protein sequence ID" value="KAJ7081766.1"/>
    <property type="molecule type" value="Genomic_DNA"/>
</dbReference>